<feature type="coiled-coil region" evidence="1">
    <location>
        <begin position="121"/>
        <end position="151"/>
    </location>
</feature>
<dbReference type="EMBL" id="ASPP01034871">
    <property type="protein sequence ID" value="ETO02806.1"/>
    <property type="molecule type" value="Genomic_DNA"/>
</dbReference>
<accession>X6LN60</accession>
<proteinExistence type="predicted"/>
<evidence type="ECO:0000313" key="4">
    <source>
        <dbReference type="Proteomes" id="UP000023152"/>
    </source>
</evidence>
<reference evidence="3 4" key="1">
    <citation type="journal article" date="2013" name="Curr. Biol.">
        <title>The Genome of the Foraminiferan Reticulomyxa filosa.</title>
        <authorList>
            <person name="Glockner G."/>
            <person name="Hulsmann N."/>
            <person name="Schleicher M."/>
            <person name="Noegel A.A."/>
            <person name="Eichinger L."/>
            <person name="Gallinger C."/>
            <person name="Pawlowski J."/>
            <person name="Sierra R."/>
            <person name="Euteneuer U."/>
            <person name="Pillet L."/>
            <person name="Moustafa A."/>
            <person name="Platzer M."/>
            <person name="Groth M."/>
            <person name="Szafranski K."/>
            <person name="Schliwa M."/>
        </authorList>
    </citation>
    <scope>NUCLEOTIDE SEQUENCE [LARGE SCALE GENOMIC DNA]</scope>
</reference>
<gene>
    <name evidence="3" type="ORF">RFI_34605</name>
</gene>
<organism evidence="3 4">
    <name type="scientific">Reticulomyxa filosa</name>
    <dbReference type="NCBI Taxonomy" id="46433"/>
    <lineage>
        <taxon>Eukaryota</taxon>
        <taxon>Sar</taxon>
        <taxon>Rhizaria</taxon>
        <taxon>Retaria</taxon>
        <taxon>Foraminifera</taxon>
        <taxon>Monothalamids</taxon>
        <taxon>Reticulomyxidae</taxon>
        <taxon>Reticulomyxa</taxon>
    </lineage>
</organism>
<dbReference type="Proteomes" id="UP000023152">
    <property type="component" value="Unassembled WGS sequence"/>
</dbReference>
<dbReference type="AlphaFoldDB" id="X6LN60"/>
<name>X6LN60_RETFI</name>
<feature type="region of interest" description="Disordered" evidence="2">
    <location>
        <begin position="31"/>
        <end position="51"/>
    </location>
</feature>
<comment type="caution">
    <text evidence="3">The sequence shown here is derived from an EMBL/GenBank/DDBJ whole genome shotgun (WGS) entry which is preliminary data.</text>
</comment>
<evidence type="ECO:0000256" key="2">
    <source>
        <dbReference type="SAM" id="MobiDB-lite"/>
    </source>
</evidence>
<protein>
    <submittedName>
        <fullName evidence="3">Uncharacterized protein</fullName>
    </submittedName>
</protein>
<keyword evidence="1" id="KW-0175">Coiled coil</keyword>
<evidence type="ECO:0000313" key="3">
    <source>
        <dbReference type="EMBL" id="ETO02806.1"/>
    </source>
</evidence>
<evidence type="ECO:0000256" key="1">
    <source>
        <dbReference type="SAM" id="Coils"/>
    </source>
</evidence>
<keyword evidence="4" id="KW-1185">Reference proteome</keyword>
<sequence>MSGAGILANWNDLCGSTALDDERFEKLKHFRKGQCKKQQKTKQSKTKIKTKKGVDTSVLKKTEPMELKGLTNNHPMKKRFEKENEEGEFGKHFTYVGYFKKQMTEQRAAKPQLPKQQQEMRKHLMEQKESLERTLSTIEEYQSILNELSEIYHKNETTCQEIHSQCTTLIEEQVIYSMLYVYVYQNNNNNNNNNDNEK</sequence>